<name>A0A9E8SDU4_9FLAO</name>
<proteinExistence type="predicted"/>
<gene>
    <name evidence="1" type="ORF">N7U66_16845</name>
</gene>
<dbReference type="Proteomes" id="UP001164705">
    <property type="component" value="Chromosome"/>
</dbReference>
<accession>A0A9E8SDU4</accession>
<dbReference type="KEGG" id="lnu:N7U66_16845"/>
<dbReference type="EMBL" id="CP113088">
    <property type="protein sequence ID" value="WAC01594.1"/>
    <property type="molecule type" value="Genomic_DNA"/>
</dbReference>
<sequence length="157" mass="17897">MKSKIAIPIVVVLLSFQQVIQAQTLKSKIQKSVVEIGDTFPEIPMDRLKYLDQVSFLVFKKLEDSTKLDVLFLDKTNQEISQLAMIWLQTGMLYYGHSDIFNIQSAGFSPKIEPMPKLAELKEYGFSIRNTRGENPMSYKIASVHVIGPYIQNLLNL</sequence>
<dbReference type="RefSeq" id="WP_267676207.1">
    <property type="nucleotide sequence ID" value="NZ_CP113088.1"/>
</dbReference>
<protein>
    <submittedName>
        <fullName evidence="1">Uncharacterized protein</fullName>
    </submittedName>
</protein>
<reference evidence="1" key="1">
    <citation type="submission" date="2022-11" db="EMBL/GenBank/DDBJ databases">
        <title>Lacinutrix neustonica HL-RS19T sp. nov., isolated from the surface microlayer sample of brackish Lake Shihwa.</title>
        <authorList>
            <person name="Choi J.Y."/>
            <person name="Hwang C.Y."/>
        </authorList>
    </citation>
    <scope>NUCLEOTIDE SEQUENCE</scope>
    <source>
        <strain evidence="1">HL-RS19</strain>
    </source>
</reference>
<evidence type="ECO:0000313" key="1">
    <source>
        <dbReference type="EMBL" id="WAC01594.1"/>
    </source>
</evidence>
<evidence type="ECO:0000313" key="2">
    <source>
        <dbReference type="Proteomes" id="UP001164705"/>
    </source>
</evidence>
<keyword evidence="2" id="KW-1185">Reference proteome</keyword>
<organism evidence="1 2">
    <name type="scientific">Lacinutrix neustonica</name>
    <dbReference type="NCBI Taxonomy" id="2980107"/>
    <lineage>
        <taxon>Bacteria</taxon>
        <taxon>Pseudomonadati</taxon>
        <taxon>Bacteroidota</taxon>
        <taxon>Flavobacteriia</taxon>
        <taxon>Flavobacteriales</taxon>
        <taxon>Flavobacteriaceae</taxon>
        <taxon>Lacinutrix</taxon>
    </lineage>
</organism>
<dbReference type="AlphaFoldDB" id="A0A9E8SDU4"/>